<evidence type="ECO:0000256" key="2">
    <source>
        <dbReference type="ARBA" id="ARBA00004429"/>
    </source>
</evidence>
<evidence type="ECO:0000256" key="8">
    <source>
        <dbReference type="ARBA" id="ARBA00022692"/>
    </source>
</evidence>
<dbReference type="NCBIfam" id="TIGR04407">
    <property type="entry name" value="LptF_YjgP"/>
    <property type="match status" value="1"/>
</dbReference>
<feature type="transmembrane region" description="Helical" evidence="12">
    <location>
        <begin position="56"/>
        <end position="74"/>
    </location>
</feature>
<proteinExistence type="inferred from homology"/>
<evidence type="ECO:0000256" key="7">
    <source>
        <dbReference type="ARBA" id="ARBA00022519"/>
    </source>
</evidence>
<keyword evidence="6" id="KW-1003">Cell membrane</keyword>
<evidence type="ECO:0000313" key="13">
    <source>
        <dbReference type="EMBL" id="EAR23218.1"/>
    </source>
</evidence>
<comment type="subcellular location">
    <subcellularLocation>
        <location evidence="2">Cell inner membrane</location>
        <topology evidence="2">Multi-pass membrane protein</topology>
    </subcellularLocation>
</comment>
<evidence type="ECO:0000256" key="11">
    <source>
        <dbReference type="ARBA" id="ARBA00026081"/>
    </source>
</evidence>
<comment type="similarity">
    <text evidence="3">Belongs to the LptF/LptG family.</text>
</comment>
<dbReference type="InterPro" id="IPR005495">
    <property type="entry name" value="LptG/LptF_permease"/>
</dbReference>
<dbReference type="PANTHER" id="PTHR33529:SF7">
    <property type="entry name" value="LIPOPOLYSACCHARIDE EXPORT SYSTEM PERMEASE PROTEIN LPTF"/>
    <property type="match status" value="1"/>
</dbReference>
<comment type="caution">
    <text evidence="13">The sequence shown here is derived from an EMBL/GenBank/DDBJ whole genome shotgun (WGS) entry which is preliminary data.</text>
</comment>
<evidence type="ECO:0000313" key="14">
    <source>
        <dbReference type="Proteomes" id="UP000003374"/>
    </source>
</evidence>
<dbReference type="eggNOG" id="COG0795">
    <property type="taxonomic scope" value="Bacteria"/>
</dbReference>
<dbReference type="STRING" id="314278.NB231_15398"/>
<keyword evidence="7" id="KW-0997">Cell inner membrane</keyword>
<dbReference type="PANTHER" id="PTHR33529">
    <property type="entry name" value="SLR0882 PROTEIN-RELATED"/>
    <property type="match status" value="1"/>
</dbReference>
<evidence type="ECO:0000256" key="4">
    <source>
        <dbReference type="ARBA" id="ARBA00014213"/>
    </source>
</evidence>
<comment type="subunit">
    <text evidence="11">Component of the lipopolysaccharide transport and assembly complex. The LptBFG transporter is composed of two ATP-binding proteins (LptB) and two transmembrane proteins (LptF and LptG).</text>
</comment>
<protein>
    <recommendedName>
        <fullName evidence="4">Lipopolysaccharide export system permease protein LptF</fullName>
    </recommendedName>
</protein>
<dbReference type="Pfam" id="PF03739">
    <property type="entry name" value="LptF_LptG"/>
    <property type="match status" value="1"/>
</dbReference>
<feature type="transmembrane region" description="Helical" evidence="12">
    <location>
        <begin position="289"/>
        <end position="306"/>
    </location>
</feature>
<evidence type="ECO:0000256" key="10">
    <source>
        <dbReference type="ARBA" id="ARBA00023136"/>
    </source>
</evidence>
<comment type="function">
    <text evidence="1">Part of the ABC transporter complex LptBFG involved in the translocation of lipopolysaccharide (LPS) from the inner membrane to the outer membrane.</text>
</comment>
<dbReference type="EMBL" id="AAOF01000001">
    <property type="protein sequence ID" value="EAR23218.1"/>
    <property type="molecule type" value="Genomic_DNA"/>
</dbReference>
<keyword evidence="5" id="KW-0813">Transport</keyword>
<name>A4BLN0_9GAMM</name>
<feature type="transmembrane region" description="Helical" evidence="12">
    <location>
        <begin position="318"/>
        <end position="339"/>
    </location>
</feature>
<feature type="transmembrane region" description="Helical" evidence="12">
    <location>
        <begin position="259"/>
        <end position="277"/>
    </location>
</feature>
<evidence type="ECO:0000256" key="1">
    <source>
        <dbReference type="ARBA" id="ARBA00002265"/>
    </source>
</evidence>
<feature type="transmembrane region" description="Helical" evidence="12">
    <location>
        <begin position="95"/>
        <end position="114"/>
    </location>
</feature>
<keyword evidence="14" id="KW-1185">Reference proteome</keyword>
<evidence type="ECO:0000256" key="6">
    <source>
        <dbReference type="ARBA" id="ARBA00022475"/>
    </source>
</evidence>
<accession>A4BLN0</accession>
<keyword evidence="10 12" id="KW-0472">Membrane</keyword>
<gene>
    <name evidence="13" type="ORF">NB231_15398</name>
</gene>
<organism evidence="13 14">
    <name type="scientific">Nitrococcus mobilis Nb-231</name>
    <dbReference type="NCBI Taxonomy" id="314278"/>
    <lineage>
        <taxon>Bacteria</taxon>
        <taxon>Pseudomonadati</taxon>
        <taxon>Pseudomonadota</taxon>
        <taxon>Gammaproteobacteria</taxon>
        <taxon>Chromatiales</taxon>
        <taxon>Ectothiorhodospiraceae</taxon>
        <taxon>Nitrococcus</taxon>
    </lineage>
</organism>
<keyword evidence="8 12" id="KW-0812">Transmembrane</keyword>
<dbReference type="GO" id="GO:0055085">
    <property type="term" value="P:transmembrane transport"/>
    <property type="evidence" value="ECO:0007669"/>
    <property type="project" value="InterPro"/>
</dbReference>
<dbReference type="HOGENOM" id="CLU_028799_0_2_6"/>
<evidence type="ECO:0000256" key="3">
    <source>
        <dbReference type="ARBA" id="ARBA00007725"/>
    </source>
</evidence>
<dbReference type="InterPro" id="IPR030922">
    <property type="entry name" value="LptF"/>
</dbReference>
<dbReference type="AlphaFoldDB" id="A4BLN0"/>
<reference evidence="13 14" key="1">
    <citation type="submission" date="2006-02" db="EMBL/GenBank/DDBJ databases">
        <authorList>
            <person name="Waterbury J."/>
            <person name="Ferriera S."/>
            <person name="Johnson J."/>
            <person name="Kravitz S."/>
            <person name="Halpern A."/>
            <person name="Remington K."/>
            <person name="Beeson K."/>
            <person name="Tran B."/>
            <person name="Rogers Y.-H."/>
            <person name="Friedman R."/>
            <person name="Venter J.C."/>
        </authorList>
    </citation>
    <scope>NUCLEOTIDE SEQUENCE [LARGE SCALE GENOMIC DNA]</scope>
    <source>
        <strain evidence="13 14">Nb-231</strain>
    </source>
</reference>
<evidence type="ECO:0000256" key="9">
    <source>
        <dbReference type="ARBA" id="ARBA00022989"/>
    </source>
</evidence>
<sequence length="357" mass="38688">MVAEVGWSWLAVTVVLLVVLLTNRLIRFLADAASGDIPANLLFTLLGLKALANLGTVLPASFFLAIVMAMGRLYRDSEMAALAACGVGPRELCRALLLLAVPLALLVGYLSLVFGPWAEGTAQRIVAEAQQSNRLQGVRPGRFLDLGAGSAVAYVASIDAEGIMHGIFARAEQDGQPVLIAAARARREVDPETGARFLVLLNGQRYQGVPGQRAWRVIRFGQHGLSLGGSEPAQFSAARDGLTSWQLWHSEDRAAWAQLQWRLSMPLVTLVLTLFALPLSKSAPRDGRYAKLLSAVLVYVLYFNLLKVAQGLLSQGRYPVGLGLWWVHALMLGAALAALQLRFQILHRVPVGSGRRR</sequence>
<keyword evidence="9 12" id="KW-1133">Transmembrane helix</keyword>
<evidence type="ECO:0000256" key="12">
    <source>
        <dbReference type="SAM" id="Phobius"/>
    </source>
</evidence>
<dbReference type="GO" id="GO:0043190">
    <property type="term" value="C:ATP-binding cassette (ABC) transporter complex"/>
    <property type="evidence" value="ECO:0007669"/>
    <property type="project" value="InterPro"/>
</dbReference>
<dbReference type="GO" id="GO:0015920">
    <property type="term" value="P:lipopolysaccharide transport"/>
    <property type="evidence" value="ECO:0007669"/>
    <property type="project" value="TreeGrafter"/>
</dbReference>
<evidence type="ECO:0000256" key="5">
    <source>
        <dbReference type="ARBA" id="ARBA00022448"/>
    </source>
</evidence>
<dbReference type="Proteomes" id="UP000003374">
    <property type="component" value="Unassembled WGS sequence"/>
</dbReference>